<organism evidence="15 16">
    <name type="scientific">Draconibacterium halophilum</name>
    <dbReference type="NCBI Taxonomy" id="2706887"/>
    <lineage>
        <taxon>Bacteria</taxon>
        <taxon>Pseudomonadati</taxon>
        <taxon>Bacteroidota</taxon>
        <taxon>Bacteroidia</taxon>
        <taxon>Marinilabiliales</taxon>
        <taxon>Prolixibacteraceae</taxon>
        <taxon>Draconibacterium</taxon>
    </lineage>
</organism>
<evidence type="ECO:0000256" key="7">
    <source>
        <dbReference type="ARBA" id="ARBA00022989"/>
    </source>
</evidence>
<dbReference type="SUPFAM" id="SSF81336">
    <property type="entry name" value="F1F0 ATP synthase subunit A"/>
    <property type="match status" value="1"/>
</dbReference>
<protein>
    <recommendedName>
        <fullName evidence="11 12">ATP synthase subunit a</fullName>
    </recommendedName>
    <alternativeName>
        <fullName evidence="11">ATP synthase F0 sector subunit a</fullName>
    </alternativeName>
    <alternativeName>
        <fullName evidence="11">F-ATPase subunit 6</fullName>
    </alternativeName>
</protein>
<keyword evidence="14" id="KW-0732">Signal</keyword>
<accession>A0A6C0R8Q3</accession>
<keyword evidence="8 11" id="KW-0406">Ion transport</keyword>
<evidence type="ECO:0000313" key="16">
    <source>
        <dbReference type="Proteomes" id="UP000474630"/>
    </source>
</evidence>
<evidence type="ECO:0000256" key="3">
    <source>
        <dbReference type="ARBA" id="ARBA00022448"/>
    </source>
</evidence>
<feature type="transmembrane region" description="Helical" evidence="11">
    <location>
        <begin position="363"/>
        <end position="381"/>
    </location>
</feature>
<evidence type="ECO:0000256" key="9">
    <source>
        <dbReference type="ARBA" id="ARBA00023136"/>
    </source>
</evidence>
<name>A0A6C0R8Q3_9BACT</name>
<feature type="chain" id="PRO_5025331381" description="ATP synthase subunit a" evidence="14">
    <location>
        <begin position="25"/>
        <end position="384"/>
    </location>
</feature>
<feature type="compositionally biased region" description="Basic and acidic residues" evidence="13">
    <location>
        <begin position="28"/>
        <end position="45"/>
    </location>
</feature>
<comment type="function">
    <text evidence="11 12">Key component of the proton channel; it plays a direct role in the translocation of protons across the membrane.</text>
</comment>
<feature type="transmembrane region" description="Helical" evidence="11">
    <location>
        <begin position="155"/>
        <end position="173"/>
    </location>
</feature>
<evidence type="ECO:0000256" key="11">
    <source>
        <dbReference type="HAMAP-Rule" id="MF_01393"/>
    </source>
</evidence>
<dbReference type="RefSeq" id="WP_163344620.1">
    <property type="nucleotide sequence ID" value="NZ_CP048409.1"/>
</dbReference>
<dbReference type="GO" id="GO:0045259">
    <property type="term" value="C:proton-transporting ATP synthase complex"/>
    <property type="evidence" value="ECO:0007669"/>
    <property type="project" value="UniProtKB-KW"/>
</dbReference>
<comment type="subcellular location">
    <subcellularLocation>
        <location evidence="11 12">Cell membrane</location>
        <topology evidence="11 12">Multi-pass membrane protein</topology>
    </subcellularLocation>
    <subcellularLocation>
        <location evidence="1">Membrane</location>
        <topology evidence="1">Multi-pass membrane protein</topology>
    </subcellularLocation>
</comment>
<dbReference type="PANTHER" id="PTHR11410:SF0">
    <property type="entry name" value="ATP SYNTHASE SUBUNIT A"/>
    <property type="match status" value="1"/>
</dbReference>
<feature type="transmembrane region" description="Helical" evidence="11">
    <location>
        <begin position="309"/>
        <end position="331"/>
    </location>
</feature>
<evidence type="ECO:0000256" key="4">
    <source>
        <dbReference type="ARBA" id="ARBA00022547"/>
    </source>
</evidence>
<dbReference type="PRINTS" id="PR00123">
    <property type="entry name" value="ATPASEA"/>
</dbReference>
<feature type="transmembrane region" description="Helical" evidence="11">
    <location>
        <begin position="337"/>
        <end position="356"/>
    </location>
</feature>
<evidence type="ECO:0000256" key="5">
    <source>
        <dbReference type="ARBA" id="ARBA00022692"/>
    </source>
</evidence>
<keyword evidence="6 11" id="KW-0375">Hydrogen ion transport</keyword>
<feature type="transmembrane region" description="Helical" evidence="11">
    <location>
        <begin position="244"/>
        <end position="264"/>
    </location>
</feature>
<evidence type="ECO:0000256" key="10">
    <source>
        <dbReference type="ARBA" id="ARBA00023310"/>
    </source>
</evidence>
<evidence type="ECO:0000256" key="14">
    <source>
        <dbReference type="SAM" id="SignalP"/>
    </source>
</evidence>
<keyword evidence="11" id="KW-1003">Cell membrane</keyword>
<evidence type="ECO:0000313" key="15">
    <source>
        <dbReference type="EMBL" id="QIA06690.1"/>
    </source>
</evidence>
<keyword evidence="5 11" id="KW-0812">Transmembrane</keyword>
<proteinExistence type="inferred from homology"/>
<keyword evidence="16" id="KW-1185">Reference proteome</keyword>
<keyword evidence="10 11" id="KW-0066">ATP synthesis</keyword>
<dbReference type="Pfam" id="PF00119">
    <property type="entry name" value="ATP-synt_A"/>
    <property type="match status" value="1"/>
</dbReference>
<keyword evidence="4 11" id="KW-0138">CF(0)</keyword>
<sequence>MLKLTKAIFIFFAFFLLSYGQLQAQHGLEEESTHTTESHSDESDAHTSNTHLEEEFNAGEFVIDHVSDSYDWHIASFGDKHISIPLPIIVYSNQPELHEGKAFHVFMSSKFHHGHSAYKGFQISESEEFKGKVVEVDAYGQEIGAPIDISITKTVAGIFVSIIILLWLVFSVAKLAKKNVGRAPTGIQNLLEPIIFFIRDEVAKPAIGDQKYEKFMPFLLTLFFFILINNIMGLIPVPPFGANVTGNIGVTMVLALFTFFVTAINGNKHYWKEIYNPDVPWWLKFPIPLMPIVELSGVITKPFVLMIRLFANMMAGHLIVTVFIGLIFVFGSQFGTAVGLGVSPVSILFSVFILLLDVLVSFIQAYVFTLLSALYFGMATADHH</sequence>
<dbReference type="InterPro" id="IPR045083">
    <property type="entry name" value="ATP_synth_F0_asu_bact/mt"/>
</dbReference>
<dbReference type="InterPro" id="IPR035908">
    <property type="entry name" value="F0_ATP_A_sf"/>
</dbReference>
<dbReference type="Proteomes" id="UP000474630">
    <property type="component" value="Chromosome"/>
</dbReference>
<keyword evidence="9 11" id="KW-0472">Membrane</keyword>
<dbReference type="HAMAP" id="MF_01393">
    <property type="entry name" value="ATP_synth_a_bact"/>
    <property type="match status" value="1"/>
</dbReference>
<feature type="signal peptide" evidence="14">
    <location>
        <begin position="1"/>
        <end position="24"/>
    </location>
</feature>
<evidence type="ECO:0000256" key="1">
    <source>
        <dbReference type="ARBA" id="ARBA00004141"/>
    </source>
</evidence>
<evidence type="ECO:0000256" key="8">
    <source>
        <dbReference type="ARBA" id="ARBA00023065"/>
    </source>
</evidence>
<keyword evidence="7 11" id="KW-1133">Transmembrane helix</keyword>
<dbReference type="InterPro" id="IPR000568">
    <property type="entry name" value="ATP_synth_F0_asu"/>
</dbReference>
<dbReference type="AlphaFoldDB" id="A0A6C0R8Q3"/>
<dbReference type="PANTHER" id="PTHR11410">
    <property type="entry name" value="ATP SYNTHASE SUBUNIT A"/>
    <property type="match status" value="1"/>
</dbReference>
<feature type="region of interest" description="Disordered" evidence="13">
    <location>
        <begin position="28"/>
        <end position="49"/>
    </location>
</feature>
<dbReference type="NCBIfam" id="TIGR01131">
    <property type="entry name" value="ATP_synt_6_or_A"/>
    <property type="match status" value="1"/>
</dbReference>
<gene>
    <name evidence="11 15" type="primary">atpB</name>
    <name evidence="15" type="ORF">G0Q07_02625</name>
</gene>
<reference evidence="15 16" key="1">
    <citation type="submission" date="2020-02" db="EMBL/GenBank/DDBJ databases">
        <title>Genome sequencing for Draconibacterium sp. strain M1.</title>
        <authorList>
            <person name="Park S.-J."/>
        </authorList>
    </citation>
    <scope>NUCLEOTIDE SEQUENCE [LARGE SCALE GENOMIC DNA]</scope>
    <source>
        <strain evidence="15 16">M1</strain>
    </source>
</reference>
<evidence type="ECO:0000256" key="12">
    <source>
        <dbReference type="RuleBase" id="RU000483"/>
    </source>
</evidence>
<dbReference type="CDD" id="cd00310">
    <property type="entry name" value="ATP-synt_Fo_a_6"/>
    <property type="match status" value="1"/>
</dbReference>
<evidence type="ECO:0000256" key="2">
    <source>
        <dbReference type="ARBA" id="ARBA00006810"/>
    </source>
</evidence>
<comment type="similarity">
    <text evidence="2 11 12">Belongs to the ATPase A chain family.</text>
</comment>
<keyword evidence="3 11" id="KW-0813">Transport</keyword>
<feature type="transmembrane region" description="Helical" evidence="11">
    <location>
        <begin position="218"/>
        <end position="238"/>
    </location>
</feature>
<evidence type="ECO:0000256" key="6">
    <source>
        <dbReference type="ARBA" id="ARBA00022781"/>
    </source>
</evidence>
<evidence type="ECO:0000256" key="13">
    <source>
        <dbReference type="SAM" id="MobiDB-lite"/>
    </source>
</evidence>
<dbReference type="Gene3D" id="1.20.120.220">
    <property type="entry name" value="ATP synthase, F0 complex, subunit A"/>
    <property type="match status" value="1"/>
</dbReference>
<dbReference type="GO" id="GO:0005886">
    <property type="term" value="C:plasma membrane"/>
    <property type="evidence" value="ECO:0007669"/>
    <property type="project" value="UniProtKB-SubCell"/>
</dbReference>
<dbReference type="GO" id="GO:0046933">
    <property type="term" value="F:proton-transporting ATP synthase activity, rotational mechanism"/>
    <property type="evidence" value="ECO:0007669"/>
    <property type="project" value="UniProtKB-UniRule"/>
</dbReference>
<dbReference type="EMBL" id="CP048409">
    <property type="protein sequence ID" value="QIA06690.1"/>
    <property type="molecule type" value="Genomic_DNA"/>
</dbReference>
<dbReference type="KEGG" id="drc:G0Q07_02625"/>